<feature type="compositionally biased region" description="Basic residues" evidence="2">
    <location>
        <begin position="1404"/>
        <end position="1415"/>
    </location>
</feature>
<feature type="compositionally biased region" description="Polar residues" evidence="2">
    <location>
        <begin position="152"/>
        <end position="164"/>
    </location>
</feature>
<keyword evidence="4" id="KW-1185">Reference proteome</keyword>
<dbReference type="OMA" id="WEWENAI"/>
<feature type="coiled-coil region" evidence="1">
    <location>
        <begin position="874"/>
        <end position="916"/>
    </location>
</feature>
<evidence type="ECO:0000256" key="1">
    <source>
        <dbReference type="SAM" id="Coils"/>
    </source>
</evidence>
<feature type="compositionally biased region" description="Pro residues" evidence="2">
    <location>
        <begin position="446"/>
        <end position="455"/>
    </location>
</feature>
<reference evidence="3 4" key="1">
    <citation type="submission" date="2014-11" db="EMBL/GenBank/DDBJ databases">
        <authorList>
            <person name="Zhu J."/>
            <person name="Qi W."/>
            <person name="Song R."/>
        </authorList>
    </citation>
    <scope>NUCLEOTIDE SEQUENCE [LARGE SCALE GENOMIC DNA]</scope>
</reference>
<feature type="region of interest" description="Disordered" evidence="2">
    <location>
        <begin position="66"/>
        <end position="282"/>
    </location>
</feature>
<evidence type="ECO:0000313" key="4">
    <source>
        <dbReference type="Proteomes" id="UP000041254"/>
    </source>
</evidence>
<protein>
    <recommendedName>
        <fullName evidence="5">WLM domain-containing protein</fullName>
    </recommendedName>
</protein>
<dbReference type="InParanoid" id="A0A0G4H4P9"/>
<dbReference type="EMBL" id="CDMY01000989">
    <property type="protein sequence ID" value="CEM38523.1"/>
    <property type="molecule type" value="Genomic_DNA"/>
</dbReference>
<feature type="compositionally biased region" description="Basic and acidic residues" evidence="2">
    <location>
        <begin position="769"/>
        <end position="788"/>
    </location>
</feature>
<feature type="compositionally biased region" description="Low complexity" evidence="2">
    <location>
        <begin position="365"/>
        <end position="377"/>
    </location>
</feature>
<proteinExistence type="predicted"/>
<evidence type="ECO:0008006" key="5">
    <source>
        <dbReference type="Google" id="ProtNLM"/>
    </source>
</evidence>
<feature type="region of interest" description="Disordered" evidence="2">
    <location>
        <begin position="824"/>
        <end position="869"/>
    </location>
</feature>
<dbReference type="Proteomes" id="UP000041254">
    <property type="component" value="Unassembled WGS sequence"/>
</dbReference>
<feature type="region of interest" description="Disordered" evidence="2">
    <location>
        <begin position="750"/>
        <end position="788"/>
    </location>
</feature>
<name>A0A0G4H4P9_VITBC</name>
<organism evidence="3 4">
    <name type="scientific">Vitrella brassicaformis (strain CCMP3155)</name>
    <dbReference type="NCBI Taxonomy" id="1169540"/>
    <lineage>
        <taxon>Eukaryota</taxon>
        <taxon>Sar</taxon>
        <taxon>Alveolata</taxon>
        <taxon>Colpodellida</taxon>
        <taxon>Vitrellaceae</taxon>
        <taxon>Vitrella</taxon>
    </lineage>
</organism>
<feature type="compositionally biased region" description="Basic and acidic residues" evidence="2">
    <location>
        <begin position="1372"/>
        <end position="1387"/>
    </location>
</feature>
<sequence>MEVTKSHCDSLPSPSINYNAAEVLEGQGAECGATPSLADGAESDGSGACGSGMCVVAHRKELHKRVQSRSGVHHDNNAMNRTASESVWLKHIERRIGSEQRDKHTPSRRKDGRRARKDGGGDVRTKASEGGGDQAASSGSPLLVSPPLQRPAQPSIQTEATTTPSLPPSCIHTSGHRQQQQSPTASEQEPVEEPQVPPSPLSPFQHTHSDPSGQPGGPPVEHRKPKHKRELSRGRKRHESVSTRARIDIYPIRSSSLFRPDGVQSMPGSDEHPVTTSPENRRLMHYAAKDDQYVAFVRRTLKEEGRLFTRRMQQKTTREGIGSLPLAAPGSQSEAHSARRKEDQQRQESEDIVGPPRMSRRDGGSSRSCSKSRSGASNDSTSQFPPPTHRKIEGEETAADSQEPPLTARREALPLITNNDHPCYRSQSVVTTQRTRIDTAMGPLPVAEPAPPEGPGPQISDTSVTTVKHTPRAMDTAVDRGGENEALQRARMRRGSSCSPVRQRHVVGEAAARAGVSPSHRRSLSPFAVGGVRSPPRGALAGDSMLQAHYFTFNHTILNGERVWLCRRKEVTEILHELHTKVAAPICRHFKLRYSFLSEHDCQAKKAGVTIKDPLIVKREGSDGEVYTEIRWLATIRIRIRKKEAPNDLISRPTQLAILFHELAHLKHMNHGPDFALLVRDIFKFATAKGIHPLGETNEIPSPWEWENAIFRTGGRLTDQQILSHFPPDQSPVSPRDKEGEDSCCVEKHTHLRTQPSSPTKAGFTVTDKQGEPQKAKDATATSIDRRSKSCIRVRERRVRPSAPAVQNTPSVVTAKAAAAAAAVAPVQEEPKQQDESAHPADAPAAVSRSPSRKLIPMRAGGVPSASLRNRDVSPAARARLQALNAEIKRLRDKQKELQEKRMARLQEKEQQAKEGEAAGVIDKTVTSAEINRAIRQLLLSKQRRSMGIPSPPPSSSSSHPQTVTAPPPPSPREPVPQPLCQEQQEGQQKTEVSQSMPASPAPPGSQKDSVEEKGQAGRSAQVPKTPAVAAQHLKEDLKARPSQRPSRPANRSDARTPARKRRPPPPIEVPRTPEGEVEKRDTSLEEEKKSSRETRGVDAGDAMDADKVLSSEDVEQLMRKFPDMQLQEPPTPTGGVVGDTDDKAKTDADDVNQATDVIVRRPRTVPLPMEGPFDSLFTEPLPILESPSNAAGGNSTTATGTNTSARPPTSPACAVKLNTSSPPRSPLREPPRRSLLNTKGTSKKWKRHQHLGHTHALIPSPPRPCVPPPPTAHTMVASVQFGQPSKWEGPPPCHGSMSMAFYGHLAMRGDFVAAAGSRIKAAKTKTEMPRDNVADVTALLRKEDADLVAEALRHEEKQEAAREAAAVEATAGRDKLRSPKEMHAVEASETEDDDNGGVAPARLVKRNKKARRPMHREAKSKIL</sequence>
<feature type="compositionally biased region" description="Basic and acidic residues" evidence="2">
    <location>
        <begin position="829"/>
        <end position="839"/>
    </location>
</feature>
<dbReference type="VEuPathDB" id="CryptoDB:Vbra_10535"/>
<gene>
    <name evidence="3" type="ORF">Vbra_10535</name>
</gene>
<feature type="compositionally biased region" description="Polar residues" evidence="2">
    <location>
        <begin position="202"/>
        <end position="212"/>
    </location>
</feature>
<feature type="compositionally biased region" description="Low complexity" evidence="2">
    <location>
        <begin position="1189"/>
        <end position="1206"/>
    </location>
</feature>
<accession>A0A0G4H4P9</accession>
<feature type="region of interest" description="Disordered" evidence="2">
    <location>
        <begin position="444"/>
        <end position="467"/>
    </location>
</feature>
<feature type="compositionally biased region" description="Basic residues" evidence="2">
    <location>
        <begin position="1242"/>
        <end position="1254"/>
    </location>
</feature>
<dbReference type="Gene3D" id="3.30.2010.10">
    <property type="entry name" value="Metalloproteases ('zincins'), catalytic domain"/>
    <property type="match status" value="1"/>
</dbReference>
<feature type="compositionally biased region" description="Basic and acidic residues" evidence="2">
    <location>
        <begin position="88"/>
        <end position="109"/>
    </location>
</feature>
<feature type="compositionally biased region" description="Pro residues" evidence="2">
    <location>
        <begin position="966"/>
        <end position="978"/>
    </location>
</feature>
<feature type="compositionally biased region" description="Polar residues" evidence="2">
    <location>
        <begin position="176"/>
        <end position="185"/>
    </location>
</feature>
<evidence type="ECO:0000313" key="3">
    <source>
        <dbReference type="EMBL" id="CEM38523.1"/>
    </source>
</evidence>
<feature type="region of interest" description="Disordered" evidence="2">
    <location>
        <begin position="1122"/>
        <end position="1264"/>
    </location>
</feature>
<keyword evidence="1" id="KW-0175">Coiled coil</keyword>
<dbReference type="OrthoDB" id="447842at2759"/>
<feature type="region of interest" description="Disordered" evidence="2">
    <location>
        <begin position="1367"/>
        <end position="1424"/>
    </location>
</feature>
<feature type="compositionally biased region" description="Basic and acidic residues" evidence="2">
    <location>
        <begin position="336"/>
        <end position="349"/>
    </location>
</feature>
<feature type="compositionally biased region" description="Basic and acidic residues" evidence="2">
    <location>
        <begin position="117"/>
        <end position="127"/>
    </location>
</feature>
<feature type="region of interest" description="Disordered" evidence="2">
    <location>
        <begin position="943"/>
        <end position="1109"/>
    </location>
</feature>
<evidence type="ECO:0000256" key="2">
    <source>
        <dbReference type="SAM" id="MobiDB-lite"/>
    </source>
</evidence>
<feature type="compositionally biased region" description="Basic and acidic residues" evidence="2">
    <location>
        <begin position="269"/>
        <end position="282"/>
    </location>
</feature>
<feature type="compositionally biased region" description="Basic and acidic residues" evidence="2">
    <location>
        <begin position="1072"/>
        <end position="1109"/>
    </location>
</feature>
<feature type="region of interest" description="Disordered" evidence="2">
    <location>
        <begin position="308"/>
        <end position="406"/>
    </location>
</feature>
<feature type="compositionally biased region" description="Low complexity" evidence="2">
    <location>
        <begin position="137"/>
        <end position="147"/>
    </location>
</feature>
<feature type="compositionally biased region" description="Basic residues" evidence="2">
    <location>
        <begin position="223"/>
        <end position="238"/>
    </location>
</feature>
<feature type="compositionally biased region" description="Low complexity" evidence="2">
    <location>
        <begin position="956"/>
        <end position="965"/>
    </location>
</feature>